<dbReference type="NCBIfam" id="TIGR02656">
    <property type="entry name" value="cyanin_plasto"/>
    <property type="match status" value="1"/>
</dbReference>
<organism evidence="12 13">
    <name type="scientific">Coccomyxa viridis</name>
    <dbReference type="NCBI Taxonomy" id="1274662"/>
    <lineage>
        <taxon>Eukaryota</taxon>
        <taxon>Viridiplantae</taxon>
        <taxon>Chlorophyta</taxon>
        <taxon>core chlorophytes</taxon>
        <taxon>Trebouxiophyceae</taxon>
        <taxon>Trebouxiophyceae incertae sedis</taxon>
        <taxon>Coccomyxaceae</taxon>
        <taxon>Coccomyxa</taxon>
    </lineage>
</organism>
<evidence type="ECO:0000256" key="3">
    <source>
        <dbReference type="ARBA" id="ARBA00022448"/>
    </source>
</evidence>
<dbReference type="Pfam" id="PF00127">
    <property type="entry name" value="Copper-bind"/>
    <property type="match status" value="1"/>
</dbReference>
<feature type="binding site" evidence="9">
    <location>
        <position position="94"/>
    </location>
    <ligand>
        <name>Cu cation</name>
        <dbReference type="ChEBI" id="CHEBI:23378"/>
    </ligand>
</feature>
<evidence type="ECO:0000256" key="2">
    <source>
        <dbReference type="ARBA" id="ARBA00005338"/>
    </source>
</evidence>
<dbReference type="SUPFAM" id="SSF49503">
    <property type="entry name" value="Cupredoxins"/>
    <property type="match status" value="1"/>
</dbReference>
<dbReference type="GO" id="GO:0005507">
    <property type="term" value="F:copper ion binding"/>
    <property type="evidence" value="ECO:0007669"/>
    <property type="project" value="UniProtKB-UniRule"/>
</dbReference>
<reference evidence="12 13" key="1">
    <citation type="submission" date="2023-10" db="EMBL/GenBank/DDBJ databases">
        <authorList>
            <person name="Maclean D."/>
            <person name="Macfadyen A."/>
        </authorList>
    </citation>
    <scope>NUCLEOTIDE SEQUENCE [LARGE SCALE GENOMIC DNA]</scope>
</reference>
<keyword evidence="8 10" id="KW-0472">Membrane</keyword>
<evidence type="ECO:0000256" key="8">
    <source>
        <dbReference type="ARBA" id="ARBA00023136"/>
    </source>
</evidence>
<dbReference type="GO" id="GO:0009535">
    <property type="term" value="C:chloroplast thylakoid membrane"/>
    <property type="evidence" value="ECO:0007669"/>
    <property type="project" value="UniProtKB-SubCell"/>
</dbReference>
<proteinExistence type="inferred from homology"/>
<dbReference type="PANTHER" id="PTHR34192:SF10">
    <property type="entry name" value="PLASTOCYANIN MAJOR ISOFORM, CHLOROPLASTIC-RELATED"/>
    <property type="match status" value="1"/>
</dbReference>
<comment type="similarity">
    <text evidence="2 10">Belongs to the plastocyanin family.</text>
</comment>
<dbReference type="EMBL" id="CAUYUE010000001">
    <property type="protein sequence ID" value="CAK0732116.1"/>
    <property type="molecule type" value="Genomic_DNA"/>
</dbReference>
<accession>A0AAV1HP88</accession>
<evidence type="ECO:0000259" key="11">
    <source>
        <dbReference type="Pfam" id="PF00127"/>
    </source>
</evidence>
<evidence type="ECO:0000256" key="1">
    <source>
        <dbReference type="ARBA" id="ARBA00004622"/>
    </source>
</evidence>
<evidence type="ECO:0000256" key="5">
    <source>
        <dbReference type="ARBA" id="ARBA00022982"/>
    </source>
</evidence>
<feature type="domain" description="Blue (type 1) copper" evidence="11">
    <location>
        <begin position="59"/>
        <end position="154"/>
    </location>
</feature>
<dbReference type="Gene3D" id="2.60.40.420">
    <property type="entry name" value="Cupredoxins - blue copper proteins"/>
    <property type="match status" value="1"/>
</dbReference>
<keyword evidence="4 9" id="KW-0479">Metal-binding</keyword>
<dbReference type="PRINTS" id="PR00157">
    <property type="entry name" value="PLASTOCYANIN"/>
</dbReference>
<comment type="caution">
    <text evidence="12">The sequence shown here is derived from an EMBL/GenBank/DDBJ whole genome shotgun (WGS) entry which is preliminary data.</text>
</comment>
<comment type="cofactor">
    <cofactor evidence="9">
        <name>Cu(2+)</name>
        <dbReference type="ChEBI" id="CHEBI:29036"/>
    </cofactor>
    <text evidence="9">The crystal structure with reduced Cu(1+) has also been determined.</text>
</comment>
<evidence type="ECO:0000256" key="4">
    <source>
        <dbReference type="ARBA" id="ARBA00022723"/>
    </source>
</evidence>
<dbReference type="CDD" id="cd04219">
    <property type="entry name" value="Plastocyanin"/>
    <property type="match status" value="1"/>
</dbReference>
<dbReference type="InterPro" id="IPR028871">
    <property type="entry name" value="BlueCu_1_BS"/>
</dbReference>
<dbReference type="InterPro" id="IPR001235">
    <property type="entry name" value="Copper_blue_Plastocyanin"/>
</dbReference>
<keyword evidence="13" id="KW-1185">Reference proteome</keyword>
<name>A0AAV1HP88_9CHLO</name>
<evidence type="ECO:0000313" key="12">
    <source>
        <dbReference type="EMBL" id="CAK0732116.1"/>
    </source>
</evidence>
<protein>
    <recommendedName>
        <fullName evidence="10">Plastocyanin</fullName>
    </recommendedName>
</protein>
<sequence>MKASTCFGAKLAAPQKTPVRARTAPVVSASLKEDVARFATAAGVGVASLGLALSANAASVKLGAAGGALVFEPAEVTIKSGETVTWTNNIGFPHNVVFDEDGIPAGASADKLSHEDYLNSPGETVSSTFDKPGEYSYYCEPHQGAGMAGKIIVQ</sequence>
<comment type="subcellular location">
    <subcellularLocation>
        <location evidence="1 10">Plastid</location>
        <location evidence="1 10">Chloroplast thylakoid membrane</location>
        <topology evidence="1 10">Peripheral membrane protein</topology>
        <orientation evidence="1 10">Lumenal side</orientation>
    </subcellularLocation>
</comment>
<dbReference type="AlphaFoldDB" id="A0AAV1HP88"/>
<evidence type="ECO:0000256" key="6">
    <source>
        <dbReference type="ARBA" id="ARBA00023008"/>
    </source>
</evidence>
<keyword evidence="6 9" id="KW-0186">Copper</keyword>
<dbReference type="PRINTS" id="PR00156">
    <property type="entry name" value="COPPERBLUE"/>
</dbReference>
<dbReference type="InterPro" id="IPR002387">
    <property type="entry name" value="Plastocyanin"/>
</dbReference>
<keyword evidence="7 10" id="KW-0793">Thylakoid</keyword>
<feature type="binding site" evidence="9">
    <location>
        <position position="139"/>
    </location>
    <ligand>
        <name>Cu cation</name>
        <dbReference type="ChEBI" id="CHEBI:23378"/>
    </ligand>
</feature>
<dbReference type="PANTHER" id="PTHR34192">
    <property type="entry name" value="PLASTOCYANIN MAJOR ISOFORM, CHLOROPLASTIC-RELATED"/>
    <property type="match status" value="1"/>
</dbReference>
<dbReference type="InterPro" id="IPR000923">
    <property type="entry name" value="BlueCu_1"/>
</dbReference>
<dbReference type="InterPro" id="IPR008972">
    <property type="entry name" value="Cupredoxin"/>
</dbReference>
<evidence type="ECO:0000256" key="9">
    <source>
        <dbReference type="PIRSR" id="PIRSR602387-1"/>
    </source>
</evidence>
<gene>
    <name evidence="12" type="ORF">CVIRNUC_000087</name>
</gene>
<evidence type="ECO:0000256" key="7">
    <source>
        <dbReference type="ARBA" id="ARBA00023078"/>
    </source>
</evidence>
<dbReference type="GO" id="GO:0009055">
    <property type="term" value="F:electron transfer activity"/>
    <property type="evidence" value="ECO:0007669"/>
    <property type="project" value="UniProtKB-UniRule"/>
</dbReference>
<evidence type="ECO:0000313" key="13">
    <source>
        <dbReference type="Proteomes" id="UP001314263"/>
    </source>
</evidence>
<keyword evidence="3 10" id="KW-0813">Transport</keyword>
<comment type="function">
    <text evidence="10">Participates in electron transfer between P700 and the cytochrome b6-f complex in photosystem I.</text>
</comment>
<dbReference type="Proteomes" id="UP001314263">
    <property type="component" value="Unassembled WGS sequence"/>
</dbReference>
<evidence type="ECO:0000256" key="10">
    <source>
        <dbReference type="RuleBase" id="RU363020"/>
    </source>
</evidence>
<feature type="binding site" evidence="9">
    <location>
        <position position="142"/>
    </location>
    <ligand>
        <name>Cu cation</name>
        <dbReference type="ChEBI" id="CHEBI:23378"/>
    </ligand>
</feature>
<feature type="binding site" evidence="9">
    <location>
        <position position="147"/>
    </location>
    <ligand>
        <name>Cu cation</name>
        <dbReference type="ChEBI" id="CHEBI:23378"/>
    </ligand>
</feature>
<dbReference type="PROSITE" id="PS00196">
    <property type="entry name" value="COPPER_BLUE"/>
    <property type="match status" value="1"/>
</dbReference>
<keyword evidence="5 10" id="KW-0249">Electron transport</keyword>